<dbReference type="PROSITE" id="PS51704">
    <property type="entry name" value="GP_PDE"/>
    <property type="match status" value="1"/>
</dbReference>
<reference evidence="3" key="1">
    <citation type="journal article" date="2019" name="Int. J. Syst. Evol. Microbiol.">
        <title>The Global Catalogue of Microorganisms (GCM) 10K type strain sequencing project: providing services to taxonomists for standard genome sequencing and annotation.</title>
        <authorList>
            <consortium name="The Broad Institute Genomics Platform"/>
            <consortium name="The Broad Institute Genome Sequencing Center for Infectious Disease"/>
            <person name="Wu L."/>
            <person name="Ma J."/>
        </authorList>
    </citation>
    <scope>NUCLEOTIDE SEQUENCE [LARGE SCALE GENOMIC DNA]</scope>
    <source>
        <strain evidence="3">JCM 17925</strain>
    </source>
</reference>
<dbReference type="InterPro" id="IPR030395">
    <property type="entry name" value="GP_PDE_dom"/>
</dbReference>
<gene>
    <name evidence="2" type="ORF">GCM10023187_46820</name>
</gene>
<proteinExistence type="predicted"/>
<dbReference type="EMBL" id="BAABHB010000013">
    <property type="protein sequence ID" value="GAA4415894.1"/>
    <property type="molecule type" value="Genomic_DNA"/>
</dbReference>
<dbReference type="Proteomes" id="UP001500936">
    <property type="component" value="Unassembled WGS sequence"/>
</dbReference>
<dbReference type="InterPro" id="IPR017946">
    <property type="entry name" value="PLC-like_Pdiesterase_TIM-brl"/>
</dbReference>
<feature type="domain" description="GP-PDE" evidence="1">
    <location>
        <begin position="1"/>
        <end position="110"/>
    </location>
</feature>
<dbReference type="PANTHER" id="PTHR46211">
    <property type="entry name" value="GLYCEROPHOSPHORYL DIESTER PHOSPHODIESTERASE"/>
    <property type="match status" value="1"/>
</dbReference>
<protein>
    <recommendedName>
        <fullName evidence="1">GP-PDE domain-containing protein</fullName>
    </recommendedName>
</protein>
<evidence type="ECO:0000259" key="1">
    <source>
        <dbReference type="PROSITE" id="PS51704"/>
    </source>
</evidence>
<dbReference type="SUPFAM" id="SSF51695">
    <property type="entry name" value="PLC-like phosphodiesterases"/>
    <property type="match status" value="1"/>
</dbReference>
<accession>A0ABP8KU37</accession>
<dbReference type="Pfam" id="PF03009">
    <property type="entry name" value="GDPD"/>
    <property type="match status" value="1"/>
</dbReference>
<comment type="caution">
    <text evidence="2">The sequence shown here is derived from an EMBL/GenBank/DDBJ whole genome shotgun (WGS) entry which is preliminary data.</text>
</comment>
<dbReference type="PANTHER" id="PTHR46211:SF1">
    <property type="entry name" value="GLYCEROPHOSPHODIESTER PHOSPHODIESTERASE, CYTOPLASMIC"/>
    <property type="match status" value="1"/>
</dbReference>
<name>A0ABP8KU37_9BACT</name>
<keyword evidence="3" id="KW-1185">Reference proteome</keyword>
<evidence type="ECO:0000313" key="2">
    <source>
        <dbReference type="EMBL" id="GAA4415894.1"/>
    </source>
</evidence>
<evidence type="ECO:0000313" key="3">
    <source>
        <dbReference type="Proteomes" id="UP001500936"/>
    </source>
</evidence>
<organism evidence="2 3">
    <name type="scientific">Nibrella viscosa</name>
    <dbReference type="NCBI Taxonomy" id="1084524"/>
    <lineage>
        <taxon>Bacteria</taxon>
        <taxon>Pseudomonadati</taxon>
        <taxon>Bacteroidota</taxon>
        <taxon>Cytophagia</taxon>
        <taxon>Cytophagales</taxon>
        <taxon>Spirosomataceae</taxon>
        <taxon>Nibrella</taxon>
    </lineage>
</organism>
<dbReference type="Gene3D" id="3.20.20.190">
    <property type="entry name" value="Phosphatidylinositol (PI) phosphodiesterase"/>
    <property type="match status" value="1"/>
</dbReference>
<sequence length="112" mass="12773">MRRQKAQAWVEYIAFDYDVCKQVKALDPYAKVAYLSSDKAPEVLAQDGLDGLDYHVSVLKKNEAWLTEARQKQLSVNVWTVNDPVAMDWFLSHNVDFITTDEPEVLLGKVAN</sequence>